<dbReference type="SUPFAM" id="SSF48371">
    <property type="entry name" value="ARM repeat"/>
    <property type="match status" value="1"/>
</dbReference>
<dbReference type="GO" id="GO:0006897">
    <property type="term" value="P:endocytosis"/>
    <property type="evidence" value="ECO:0007669"/>
    <property type="project" value="TreeGrafter"/>
</dbReference>
<dbReference type="GO" id="GO:0071933">
    <property type="term" value="F:Arp2/3 complex binding"/>
    <property type="evidence" value="ECO:0007669"/>
    <property type="project" value="TreeGrafter"/>
</dbReference>
<gene>
    <name evidence="5" type="ORF">P5673_031939</name>
</gene>
<name>A0AAD9PSB1_ACRCE</name>
<dbReference type="Gene3D" id="2.30.30.40">
    <property type="entry name" value="SH3 Domains"/>
    <property type="match status" value="1"/>
</dbReference>
<protein>
    <submittedName>
        <fullName evidence="5">NCK-interacting protein with SH3 domain</fullName>
    </submittedName>
</protein>
<dbReference type="SMART" id="SM00326">
    <property type="entry name" value="SH3"/>
    <property type="match status" value="1"/>
</dbReference>
<keyword evidence="6" id="KW-1185">Reference proteome</keyword>
<reference evidence="5" key="2">
    <citation type="journal article" date="2023" name="Science">
        <title>Genomic signatures of disease resistance in endangered staghorn corals.</title>
        <authorList>
            <person name="Vollmer S.V."/>
            <person name="Selwyn J.D."/>
            <person name="Despard B.A."/>
            <person name="Roesel C.L."/>
        </authorList>
    </citation>
    <scope>NUCLEOTIDE SEQUENCE</scope>
    <source>
        <strain evidence="5">K2</strain>
    </source>
</reference>
<dbReference type="Proteomes" id="UP001249851">
    <property type="component" value="Unassembled WGS sequence"/>
</dbReference>
<dbReference type="AlphaFoldDB" id="A0AAD9PSB1"/>
<dbReference type="PROSITE" id="PS50002">
    <property type="entry name" value="SH3"/>
    <property type="match status" value="1"/>
</dbReference>
<dbReference type="Pfam" id="PF00018">
    <property type="entry name" value="SH3_1"/>
    <property type="match status" value="1"/>
</dbReference>
<dbReference type="PANTHER" id="PTHR13357:SF1">
    <property type="entry name" value="NCK-INTERACTING PROTEIN WITH SH3 DOMAIN"/>
    <property type="match status" value="1"/>
</dbReference>
<keyword evidence="1 2" id="KW-0728">SH3 domain</keyword>
<organism evidence="5 6">
    <name type="scientific">Acropora cervicornis</name>
    <name type="common">Staghorn coral</name>
    <dbReference type="NCBI Taxonomy" id="6130"/>
    <lineage>
        <taxon>Eukaryota</taxon>
        <taxon>Metazoa</taxon>
        <taxon>Cnidaria</taxon>
        <taxon>Anthozoa</taxon>
        <taxon>Hexacorallia</taxon>
        <taxon>Scleractinia</taxon>
        <taxon>Astrocoeniina</taxon>
        <taxon>Acroporidae</taxon>
        <taxon>Acropora</taxon>
    </lineage>
</organism>
<feature type="compositionally biased region" description="Polar residues" evidence="3">
    <location>
        <begin position="172"/>
        <end position="182"/>
    </location>
</feature>
<reference evidence="5" key="1">
    <citation type="journal article" date="2023" name="G3 (Bethesda)">
        <title>Whole genome assembly and annotation of the endangered Caribbean coral Acropora cervicornis.</title>
        <authorList>
            <person name="Selwyn J.D."/>
            <person name="Vollmer S.V."/>
        </authorList>
    </citation>
    <scope>NUCLEOTIDE SEQUENCE</scope>
    <source>
        <strain evidence="5">K2</strain>
    </source>
</reference>
<evidence type="ECO:0000259" key="4">
    <source>
        <dbReference type="PROSITE" id="PS50002"/>
    </source>
</evidence>
<dbReference type="InterPro" id="IPR001452">
    <property type="entry name" value="SH3_domain"/>
</dbReference>
<evidence type="ECO:0000256" key="2">
    <source>
        <dbReference type="PROSITE-ProRule" id="PRU00192"/>
    </source>
</evidence>
<dbReference type="InterPro" id="IPR016024">
    <property type="entry name" value="ARM-type_fold"/>
</dbReference>
<proteinExistence type="predicted"/>
<dbReference type="InterPro" id="IPR030125">
    <property type="entry name" value="SPIN90/Ldb17"/>
</dbReference>
<feature type="region of interest" description="Disordered" evidence="3">
    <location>
        <begin position="126"/>
        <end position="190"/>
    </location>
</feature>
<evidence type="ECO:0000313" key="6">
    <source>
        <dbReference type="Proteomes" id="UP001249851"/>
    </source>
</evidence>
<comment type="caution">
    <text evidence="5">The sequence shown here is derived from an EMBL/GenBank/DDBJ whole genome shotgun (WGS) entry which is preliminary data.</text>
</comment>
<evidence type="ECO:0000256" key="3">
    <source>
        <dbReference type="SAM" id="MobiDB-lite"/>
    </source>
</evidence>
<accession>A0AAD9PSB1</accession>
<feature type="domain" description="SH3" evidence="4">
    <location>
        <begin position="1"/>
        <end position="57"/>
    </location>
</feature>
<feature type="compositionally biased region" description="Polar residues" evidence="3">
    <location>
        <begin position="126"/>
        <end position="137"/>
    </location>
</feature>
<dbReference type="PANTHER" id="PTHR13357">
    <property type="entry name" value="SH3 ADAPTER PROTEIN SPIN90 NCK INTERACTING PROTEIN WITH SH3 DOMAIN"/>
    <property type="match status" value="1"/>
</dbReference>
<feature type="compositionally biased region" description="Pro residues" evidence="3">
    <location>
        <begin position="139"/>
        <end position="149"/>
    </location>
</feature>
<dbReference type="InterPro" id="IPR036028">
    <property type="entry name" value="SH3-like_dom_sf"/>
</dbReference>
<sequence>MYRSLYDYFGRDKGVLPVHAGELFYLIKYHDSNWWKMRSQNGSVGLVPACYMEAVDQQTADPYEVQALLDSIDTSIEVIHEQAACCGGSYSHAQRISLRTLLERRTRLLSSKASFVSDPGSSDFQYGVLPSTSSNSEPPAQPRRPAPPLPHERSKKEAKKRRPAPAVPAVTGSVSLEDNQPPASAPAVPDRTDLQPVKVRAGVAVELLELLRINTGLSYDKSCIAVDTLVSHLQGSIPSIADVMAQISKDLKHQKESRSEDEDALLQSHDGQQLIRILDELTGHKEDSQQRTWAVHEDKEIIHKLLKDLLTILLDADPEVCRAVLRQDDFEYINMLVIYFQMEDRRTLRQPLVQIFGCLCGLQKEMLSQLLCSVLPTELSIDILNRKNDPVMQCHCALLLTMIFSTGEVVPFTLYDQINESFLDFVIESIETASDDDKGEQLVETFVPLILSFNQHFIGKDISCT</sequence>
<dbReference type="SUPFAM" id="SSF50044">
    <property type="entry name" value="SH3-domain"/>
    <property type="match status" value="1"/>
</dbReference>
<evidence type="ECO:0000256" key="1">
    <source>
        <dbReference type="ARBA" id="ARBA00022443"/>
    </source>
</evidence>
<dbReference type="EMBL" id="JARQWQ010000160">
    <property type="protein sequence ID" value="KAK2547993.1"/>
    <property type="molecule type" value="Genomic_DNA"/>
</dbReference>
<dbReference type="CDD" id="cd00174">
    <property type="entry name" value="SH3"/>
    <property type="match status" value="1"/>
</dbReference>
<evidence type="ECO:0000313" key="5">
    <source>
        <dbReference type="EMBL" id="KAK2547993.1"/>
    </source>
</evidence>